<evidence type="ECO:0000313" key="2">
    <source>
        <dbReference type="Proteomes" id="UP001604277"/>
    </source>
</evidence>
<proteinExistence type="predicted"/>
<protein>
    <submittedName>
        <fullName evidence="1">Uncharacterized protein</fullName>
    </submittedName>
</protein>
<evidence type="ECO:0000313" key="1">
    <source>
        <dbReference type="EMBL" id="KAL2514701.1"/>
    </source>
</evidence>
<gene>
    <name evidence="1" type="ORF">Fot_28672</name>
</gene>
<reference evidence="2" key="1">
    <citation type="submission" date="2024-07" db="EMBL/GenBank/DDBJ databases">
        <title>Two chromosome-level genome assemblies of Korean endemic species Abeliophyllum distichum and Forsythia ovata (Oleaceae).</title>
        <authorList>
            <person name="Jang H."/>
        </authorList>
    </citation>
    <scope>NUCLEOTIDE SEQUENCE [LARGE SCALE GENOMIC DNA]</scope>
</reference>
<organism evidence="1 2">
    <name type="scientific">Forsythia ovata</name>
    <dbReference type="NCBI Taxonomy" id="205694"/>
    <lineage>
        <taxon>Eukaryota</taxon>
        <taxon>Viridiplantae</taxon>
        <taxon>Streptophyta</taxon>
        <taxon>Embryophyta</taxon>
        <taxon>Tracheophyta</taxon>
        <taxon>Spermatophyta</taxon>
        <taxon>Magnoliopsida</taxon>
        <taxon>eudicotyledons</taxon>
        <taxon>Gunneridae</taxon>
        <taxon>Pentapetalae</taxon>
        <taxon>asterids</taxon>
        <taxon>lamiids</taxon>
        <taxon>Lamiales</taxon>
        <taxon>Oleaceae</taxon>
        <taxon>Forsythieae</taxon>
        <taxon>Forsythia</taxon>
    </lineage>
</organism>
<accession>A0ABD1TPP6</accession>
<dbReference type="EMBL" id="JBFOLJ010000008">
    <property type="protein sequence ID" value="KAL2514701.1"/>
    <property type="molecule type" value="Genomic_DNA"/>
</dbReference>
<sequence length="137" mass="15237">MGPLVVFLYNEARTSELKCAHIIISDLFDGNFFSASTTTTTMLTQNGRSVFKIHILFCYLLDLARMACQQVSSKDDLLGICSCHTWQEKPHITIGGLVLQHYVKRFPGSASQLQRTQSFVRGPCTPPNEVIPSSLIS</sequence>
<dbReference type="Proteomes" id="UP001604277">
    <property type="component" value="Unassembled WGS sequence"/>
</dbReference>
<comment type="caution">
    <text evidence="1">The sequence shown here is derived from an EMBL/GenBank/DDBJ whole genome shotgun (WGS) entry which is preliminary data.</text>
</comment>
<keyword evidence="2" id="KW-1185">Reference proteome</keyword>
<dbReference type="AlphaFoldDB" id="A0ABD1TPP6"/>
<name>A0ABD1TPP6_9LAMI</name>